<dbReference type="PANTHER" id="PTHR19376">
    <property type="entry name" value="DNA-DIRECTED RNA POLYMERASE"/>
    <property type="match status" value="1"/>
</dbReference>
<dbReference type="InterPro" id="IPR007080">
    <property type="entry name" value="RNA_pol_Rpb1_1"/>
</dbReference>
<evidence type="ECO:0000313" key="9">
    <source>
        <dbReference type="EMBL" id="AFZ88781.1"/>
    </source>
</evidence>
<dbReference type="EMBL" id="JX457480">
    <property type="protein sequence ID" value="AFZ88781.1"/>
    <property type="molecule type" value="Genomic_DNA"/>
</dbReference>
<dbReference type="SUPFAM" id="SSF64484">
    <property type="entry name" value="beta and beta-prime subunits of DNA dependent RNA-polymerase"/>
    <property type="match status" value="1"/>
</dbReference>
<evidence type="ECO:0000256" key="6">
    <source>
        <dbReference type="ARBA" id="ARBA00048552"/>
    </source>
</evidence>
<dbReference type="Pfam" id="PF04997">
    <property type="entry name" value="RNA_pol_Rpb1_1"/>
    <property type="match status" value="1"/>
</dbReference>
<comment type="similarity">
    <text evidence="7">Belongs to the RNA polymerase beta' chain family.</text>
</comment>
<accession>L0BIE6</accession>
<keyword evidence="3 7" id="KW-0808">Transferase</keyword>
<keyword evidence="2 7" id="KW-0240">DNA-directed RNA polymerase</keyword>
<keyword evidence="5 7" id="KW-0804">Transcription</keyword>
<dbReference type="GO" id="GO:0006351">
    <property type="term" value="P:DNA-templated transcription"/>
    <property type="evidence" value="ECO:0007669"/>
    <property type="project" value="InterPro"/>
</dbReference>
<dbReference type="InterPro" id="IPR044893">
    <property type="entry name" value="RNA_pol_Rpb1_clamp_domain"/>
</dbReference>
<dbReference type="AlphaFoldDB" id="L0BIE6"/>
<comment type="catalytic activity">
    <reaction evidence="6 7">
        <text>RNA(n) + a ribonucleoside 5'-triphosphate = RNA(n+1) + diphosphate</text>
        <dbReference type="Rhea" id="RHEA:21248"/>
        <dbReference type="Rhea" id="RHEA-COMP:14527"/>
        <dbReference type="Rhea" id="RHEA-COMP:17342"/>
        <dbReference type="ChEBI" id="CHEBI:33019"/>
        <dbReference type="ChEBI" id="CHEBI:61557"/>
        <dbReference type="ChEBI" id="CHEBI:140395"/>
        <dbReference type="EC" id="2.7.7.6"/>
    </reaction>
</comment>
<comment type="function">
    <text evidence="1 7">DNA-dependent RNA polymerase catalyzes the transcription of DNA into RNA using the four ribonucleoside triphosphates as substrates.</text>
</comment>
<dbReference type="InterPro" id="IPR042102">
    <property type="entry name" value="RNA_pol_Rpb1_3_sf"/>
</dbReference>
<dbReference type="InterPro" id="IPR000722">
    <property type="entry name" value="RNA_pol_asu"/>
</dbReference>
<evidence type="ECO:0000256" key="1">
    <source>
        <dbReference type="ARBA" id="ARBA00004026"/>
    </source>
</evidence>
<name>L0BIE6_MONAE</name>
<dbReference type="InterPro" id="IPR006592">
    <property type="entry name" value="RNA_pol_N"/>
</dbReference>
<dbReference type="GO" id="GO:0000428">
    <property type="term" value="C:DNA-directed RNA polymerase complex"/>
    <property type="evidence" value="ECO:0007669"/>
    <property type="project" value="UniProtKB-KW"/>
</dbReference>
<dbReference type="EC" id="2.7.7.6" evidence="7"/>
<reference evidence="9" key="1">
    <citation type="journal article" date="2012" name="PLoS ONE">
        <title>Evidence for Transitional Stages in the Evolution of Euglenid Group II Introns and Twintrons in the Monomorphina aenigmatica Plastid Genome.</title>
        <authorList>
            <person name="Pombert J.-F."/>
            <person name="James E.R."/>
            <person name="Janouskovec J."/>
            <person name="Keeling P.J."/>
        </authorList>
    </citation>
    <scope>NUCLEOTIDE SEQUENCE</scope>
    <source>
        <strain evidence="9">UTEX1284</strain>
    </source>
</reference>
<proteinExistence type="inferred from homology"/>
<dbReference type="SMART" id="SM00663">
    <property type="entry name" value="RPOLA_N"/>
    <property type="match status" value="1"/>
</dbReference>
<dbReference type="InterPro" id="IPR045867">
    <property type="entry name" value="DNA-dir_RpoC_beta_prime"/>
</dbReference>
<dbReference type="GO" id="GO:0003677">
    <property type="term" value="F:DNA binding"/>
    <property type="evidence" value="ECO:0007669"/>
    <property type="project" value="InterPro"/>
</dbReference>
<gene>
    <name evidence="9" type="primary">rpoC1</name>
</gene>
<dbReference type="Gene3D" id="1.10.40.90">
    <property type="match status" value="1"/>
</dbReference>
<dbReference type="GeneID" id="14411870"/>
<geneLocation type="chloroplast" evidence="9"/>
<protein>
    <recommendedName>
        <fullName evidence="7">DNA-directed RNA polymerase subunit</fullName>
        <ecNumber evidence="7">2.7.7.6</ecNumber>
    </recommendedName>
</protein>
<dbReference type="Gene3D" id="4.10.860.120">
    <property type="entry name" value="RNA polymerase II, clamp domain"/>
    <property type="match status" value="1"/>
</dbReference>
<dbReference type="InterPro" id="IPR007066">
    <property type="entry name" value="RNA_pol_Rpb1_3"/>
</dbReference>
<keyword evidence="4 7" id="KW-0548">Nucleotidyltransferase</keyword>
<evidence type="ECO:0000256" key="2">
    <source>
        <dbReference type="ARBA" id="ARBA00022478"/>
    </source>
</evidence>
<dbReference type="GO" id="GO:0003899">
    <property type="term" value="F:DNA-directed RNA polymerase activity"/>
    <property type="evidence" value="ECO:0007669"/>
    <property type="project" value="UniProtKB-EC"/>
</dbReference>
<sequence length="563" mass="65184">MKQYIKINLASPKNIIKWTERSLPNGKLIGEVKKSDTLNHDTFKPIMEGLFCERIFGPTINWECFCKRYKKVQRKIKEKKNISICPRCNVEINESNLRNYRLGYINLATNIVHIWYLKNIPSYICIMINKSIKETNNIAYNKSYLLFRRAQKEEWITGGEAISILLKRIKIENTKIMPCDSKIRQGIQKRTLNLIKRIKILNYFLQTKSSPEWMTIKYLPVLPPNTRPIVKLQDNTIITTDLNFLYAKVIDSNNKINKLRKMSVPETFLNNEKLILQENVDNLINNDTNKNISKINQKSLKSLSKIIQGKRGRFRENLLGKTVDFSGRSVIVVEPKLKINQCGLPKEIALELFQPFIIKKLIELKIIKTIRDGKNILNLKSEISLRILEKLSKTHTILLNRAPTLHRLGIQSFEPILINGKAIQLHPLVCSAFNADFDGDQMGIHIPLSLKAQTEARVLMISSNNCNSPATGQPNIVPSQDMILGCYFLTIENTSLYYLLQNILRLTIKAHFNKIKLLKPIENYFHIWNIRMIFSICKNIITTQKKRTTVGRLIFNKIITELL</sequence>
<feature type="domain" description="RNA polymerase N-terminal" evidence="8">
    <location>
        <begin position="212"/>
        <end position="490"/>
    </location>
</feature>
<keyword evidence="9" id="KW-0934">Plastid</keyword>
<dbReference type="Pfam" id="PF04983">
    <property type="entry name" value="RNA_pol_Rpb1_3"/>
    <property type="match status" value="1"/>
</dbReference>
<organism evidence="9">
    <name type="scientific">Monomorphina aenigmatica</name>
    <name type="common">Euglenoid</name>
    <name type="synonym">Phacus aenigmaticus</name>
    <dbReference type="NCBI Taxonomy" id="304863"/>
    <lineage>
        <taxon>Eukaryota</taxon>
        <taxon>Discoba</taxon>
        <taxon>Euglenozoa</taxon>
        <taxon>Euglenida</taxon>
        <taxon>Spirocuta</taxon>
        <taxon>Euglenophyceae</taxon>
        <taxon>Euglenales</taxon>
        <taxon>Euglenaceae</taxon>
        <taxon>Monomorphina</taxon>
    </lineage>
</organism>
<dbReference type="Gene3D" id="1.10.274.100">
    <property type="entry name" value="RNA polymerase Rpb1, domain 3"/>
    <property type="match status" value="1"/>
</dbReference>
<dbReference type="Pfam" id="PF00623">
    <property type="entry name" value="RNA_pol_Rpb1_2"/>
    <property type="match status" value="1"/>
</dbReference>
<evidence type="ECO:0000259" key="8">
    <source>
        <dbReference type="SMART" id="SM00663"/>
    </source>
</evidence>
<keyword evidence="9" id="KW-0150">Chloroplast</keyword>
<dbReference type="Gene3D" id="2.40.40.20">
    <property type="match status" value="1"/>
</dbReference>
<dbReference type="RefSeq" id="YP_007317179.1">
    <property type="nucleotide sequence ID" value="NC_020018.1"/>
</dbReference>
<evidence type="ECO:0000256" key="4">
    <source>
        <dbReference type="ARBA" id="ARBA00022695"/>
    </source>
</evidence>
<dbReference type="PANTHER" id="PTHR19376:SF54">
    <property type="entry name" value="DNA-DIRECTED RNA POLYMERASE SUBUNIT BETA"/>
    <property type="match status" value="1"/>
</dbReference>
<evidence type="ECO:0000256" key="5">
    <source>
        <dbReference type="ARBA" id="ARBA00023163"/>
    </source>
</evidence>
<evidence type="ECO:0000256" key="7">
    <source>
        <dbReference type="RuleBase" id="RU004279"/>
    </source>
</evidence>
<evidence type="ECO:0000256" key="3">
    <source>
        <dbReference type="ARBA" id="ARBA00022679"/>
    </source>
</evidence>